<keyword evidence="13" id="KW-1185">Reference proteome</keyword>
<dbReference type="GO" id="GO:0071555">
    <property type="term" value="P:cell wall organization"/>
    <property type="evidence" value="ECO:0007669"/>
    <property type="project" value="UniProtKB-KW"/>
</dbReference>
<evidence type="ECO:0000256" key="3">
    <source>
        <dbReference type="ARBA" id="ARBA00022490"/>
    </source>
</evidence>
<dbReference type="UniPathway" id="UPA00219"/>
<dbReference type="Proteomes" id="UP000292686">
    <property type="component" value="Unassembled WGS sequence"/>
</dbReference>
<evidence type="ECO:0000256" key="6">
    <source>
        <dbReference type="ARBA" id="ARBA00022840"/>
    </source>
</evidence>
<dbReference type="InterPro" id="IPR013221">
    <property type="entry name" value="Mur_ligase_cen"/>
</dbReference>
<dbReference type="RefSeq" id="WP_129175062.1">
    <property type="nucleotide sequence ID" value="NZ_JACCBI010000001.1"/>
</dbReference>
<keyword evidence="5 7" id="KW-0547">Nucleotide-binding</keyword>
<name>A0A4Q2M8S5_9MICO</name>
<dbReference type="GO" id="GO:0009252">
    <property type="term" value="P:peptidoglycan biosynthetic process"/>
    <property type="evidence" value="ECO:0007669"/>
    <property type="project" value="UniProtKB-UniRule"/>
</dbReference>
<dbReference type="GO" id="GO:0051301">
    <property type="term" value="P:cell division"/>
    <property type="evidence" value="ECO:0007669"/>
    <property type="project" value="UniProtKB-KW"/>
</dbReference>
<proteinExistence type="inferred from homology"/>
<dbReference type="NCBIfam" id="TIGR01087">
    <property type="entry name" value="murD"/>
    <property type="match status" value="1"/>
</dbReference>
<keyword evidence="3 7" id="KW-0963">Cytoplasm</keyword>
<comment type="caution">
    <text evidence="12">The sequence shown here is derived from an EMBL/GenBank/DDBJ whole genome shotgun (WGS) entry which is preliminary data.</text>
</comment>
<dbReference type="Pfam" id="PF08245">
    <property type="entry name" value="Mur_ligase_M"/>
    <property type="match status" value="1"/>
</dbReference>
<reference evidence="12 13" key="1">
    <citation type="submission" date="2019-01" db="EMBL/GenBank/DDBJ databases">
        <title>Agromyces.</title>
        <authorList>
            <person name="Li J."/>
        </authorList>
    </citation>
    <scope>NUCLEOTIDE SEQUENCE [LARGE SCALE GENOMIC DNA]</scope>
    <source>
        <strain evidence="12 13">DSM 23870</strain>
    </source>
</reference>
<dbReference type="GO" id="GO:0005737">
    <property type="term" value="C:cytoplasm"/>
    <property type="evidence" value="ECO:0007669"/>
    <property type="project" value="UniProtKB-SubCell"/>
</dbReference>
<keyword evidence="7 8" id="KW-0133">Cell shape</keyword>
<evidence type="ECO:0000259" key="9">
    <source>
        <dbReference type="Pfam" id="PF02875"/>
    </source>
</evidence>
<dbReference type="EMBL" id="JACCBI010000001">
    <property type="protein sequence ID" value="NYD65947.1"/>
    <property type="molecule type" value="Genomic_DNA"/>
</dbReference>
<dbReference type="Gene3D" id="3.40.50.720">
    <property type="entry name" value="NAD(P)-binding Rossmann-like Domain"/>
    <property type="match status" value="1"/>
</dbReference>
<organism evidence="12 13">
    <name type="scientific">Agromyces atrinae</name>
    <dbReference type="NCBI Taxonomy" id="592376"/>
    <lineage>
        <taxon>Bacteria</taxon>
        <taxon>Bacillati</taxon>
        <taxon>Actinomycetota</taxon>
        <taxon>Actinomycetes</taxon>
        <taxon>Micrococcales</taxon>
        <taxon>Microbacteriaceae</taxon>
        <taxon>Agromyces</taxon>
    </lineage>
</organism>
<comment type="function">
    <text evidence="7 8">Cell wall formation. Catalyzes the addition of glutamate to the nucleotide precursor UDP-N-acetylmuramoyl-L-alanine (UMA).</text>
</comment>
<keyword evidence="4 7" id="KW-0436">Ligase</keyword>
<dbReference type="GO" id="GO:0008764">
    <property type="term" value="F:UDP-N-acetylmuramoylalanine-D-glutamate ligase activity"/>
    <property type="evidence" value="ECO:0007669"/>
    <property type="project" value="UniProtKB-UniRule"/>
</dbReference>
<protein>
    <recommendedName>
        <fullName evidence="7 8">UDP-N-acetylmuramoylalanine--D-glutamate ligase</fullName>
        <ecNumber evidence="7 8">6.3.2.9</ecNumber>
    </recommendedName>
    <alternativeName>
        <fullName evidence="7">D-glutamic acid-adding enzyme</fullName>
    </alternativeName>
    <alternativeName>
        <fullName evidence="7">UDP-N-acetylmuramoyl-L-alanyl-D-glutamate synthetase</fullName>
    </alternativeName>
</protein>
<evidence type="ECO:0000313" key="11">
    <source>
        <dbReference type="EMBL" id="NYD65947.1"/>
    </source>
</evidence>
<dbReference type="GO" id="GO:0008360">
    <property type="term" value="P:regulation of cell shape"/>
    <property type="evidence" value="ECO:0007669"/>
    <property type="project" value="UniProtKB-KW"/>
</dbReference>
<evidence type="ECO:0000313" key="14">
    <source>
        <dbReference type="Proteomes" id="UP000581087"/>
    </source>
</evidence>
<comment type="subcellular location">
    <subcellularLocation>
        <location evidence="1 7 8">Cytoplasm</location>
    </subcellularLocation>
</comment>
<sequence>MVAELTTDAARERLDTLTSWHSDWSGLRVAVLGLGVTGFSVADTLVELGADVLVLATAADDDRARILDVLGARLVVDPLDGAPADLTEFAPDLIVVSPGFRPDHPVLRWADDEGIAVWGDIELAWRVRDKVNAADWVLVTGTNGKTTTTQLTATFLAAGGLRAAPCGNIGVPVLDAVRDPQGFDVLVVELSSFQLHRIPRTGPGALHPASSVCLNIADDHLDWHGSADAYRDAKATVYENVRIACVYNRADPVTRLLVEEADVAEGARAIGFGLDVPGPSDLGIVDGILCDRAFLEDRRNSALELTTLAELSIAGLDAPHIVANILAAAALARSLGVAPETIREALATFRLDAHRIQTVLIARGIRFVDDSKATNPHAAGASLRAFGSVVWIVGGLLKGVDVDALVRDHVGRLRGAVVIGADRSALLEAFERHAPHLPLHAVESDDTGGVMREAVESALGFAEDGDTVLLAPAAASMDQFTDYGDRGRRFAEAVFDIVGGEADGTAAAHDPENPRG</sequence>
<keyword evidence="6 7" id="KW-0067">ATP-binding</keyword>
<comment type="pathway">
    <text evidence="2 7 8">Cell wall biogenesis; peptidoglycan biosynthesis.</text>
</comment>
<feature type="binding site" evidence="7">
    <location>
        <begin position="141"/>
        <end position="147"/>
    </location>
    <ligand>
        <name>ATP</name>
        <dbReference type="ChEBI" id="CHEBI:30616"/>
    </ligand>
</feature>
<keyword evidence="7 8" id="KW-0131">Cell cycle</keyword>
<comment type="catalytic activity">
    <reaction evidence="7 8">
        <text>UDP-N-acetyl-alpha-D-muramoyl-L-alanine + D-glutamate + ATP = UDP-N-acetyl-alpha-D-muramoyl-L-alanyl-D-glutamate + ADP + phosphate + H(+)</text>
        <dbReference type="Rhea" id="RHEA:16429"/>
        <dbReference type="ChEBI" id="CHEBI:15378"/>
        <dbReference type="ChEBI" id="CHEBI:29986"/>
        <dbReference type="ChEBI" id="CHEBI:30616"/>
        <dbReference type="ChEBI" id="CHEBI:43474"/>
        <dbReference type="ChEBI" id="CHEBI:83898"/>
        <dbReference type="ChEBI" id="CHEBI:83900"/>
        <dbReference type="ChEBI" id="CHEBI:456216"/>
        <dbReference type="EC" id="6.3.2.9"/>
    </reaction>
</comment>
<dbReference type="InterPro" id="IPR036565">
    <property type="entry name" value="Mur-like_cat_sf"/>
</dbReference>
<dbReference type="InterPro" id="IPR005762">
    <property type="entry name" value="MurD"/>
</dbReference>
<gene>
    <name evidence="7" type="primary">murD</name>
    <name evidence="11" type="ORF">BJ972_000466</name>
    <name evidence="12" type="ORF">ESP50_11020</name>
</gene>
<dbReference type="Gene3D" id="3.40.1190.10">
    <property type="entry name" value="Mur-like, catalytic domain"/>
    <property type="match status" value="1"/>
</dbReference>
<dbReference type="AlphaFoldDB" id="A0A4Q2M8S5"/>
<dbReference type="HAMAP" id="MF_00639">
    <property type="entry name" value="MurD"/>
    <property type="match status" value="1"/>
</dbReference>
<keyword evidence="7 8" id="KW-0132">Cell division</keyword>
<keyword evidence="7 8" id="KW-0573">Peptidoglycan synthesis</keyword>
<dbReference type="SUPFAM" id="SSF53623">
    <property type="entry name" value="MurD-like peptide ligases, catalytic domain"/>
    <property type="match status" value="1"/>
</dbReference>
<dbReference type="Pfam" id="PF21799">
    <property type="entry name" value="MurD-like_N"/>
    <property type="match status" value="1"/>
</dbReference>
<evidence type="ECO:0000256" key="1">
    <source>
        <dbReference type="ARBA" id="ARBA00004496"/>
    </source>
</evidence>
<dbReference type="Pfam" id="PF02875">
    <property type="entry name" value="Mur_ligase_C"/>
    <property type="match status" value="1"/>
</dbReference>
<feature type="domain" description="Mur ligase C-terminal" evidence="9">
    <location>
        <begin position="354"/>
        <end position="473"/>
    </location>
</feature>
<dbReference type="SUPFAM" id="SSF51984">
    <property type="entry name" value="MurCD N-terminal domain"/>
    <property type="match status" value="1"/>
</dbReference>
<evidence type="ECO:0000313" key="13">
    <source>
        <dbReference type="Proteomes" id="UP000292686"/>
    </source>
</evidence>
<dbReference type="PANTHER" id="PTHR43692">
    <property type="entry name" value="UDP-N-ACETYLMURAMOYLALANINE--D-GLUTAMATE LIGASE"/>
    <property type="match status" value="1"/>
</dbReference>
<dbReference type="EC" id="6.3.2.9" evidence="7 8"/>
<evidence type="ECO:0000256" key="8">
    <source>
        <dbReference type="RuleBase" id="RU003664"/>
    </source>
</evidence>
<dbReference type="OrthoDB" id="9809796at2"/>
<dbReference type="GO" id="GO:0005524">
    <property type="term" value="F:ATP binding"/>
    <property type="evidence" value="ECO:0007669"/>
    <property type="project" value="UniProtKB-UniRule"/>
</dbReference>
<evidence type="ECO:0000256" key="5">
    <source>
        <dbReference type="ARBA" id="ARBA00022741"/>
    </source>
</evidence>
<dbReference type="Proteomes" id="UP000581087">
    <property type="component" value="Unassembled WGS sequence"/>
</dbReference>
<keyword evidence="7 8" id="KW-0961">Cell wall biogenesis/degradation</keyword>
<evidence type="ECO:0000256" key="2">
    <source>
        <dbReference type="ARBA" id="ARBA00004752"/>
    </source>
</evidence>
<evidence type="ECO:0000259" key="10">
    <source>
        <dbReference type="Pfam" id="PF08245"/>
    </source>
</evidence>
<evidence type="ECO:0000256" key="7">
    <source>
        <dbReference type="HAMAP-Rule" id="MF_00639"/>
    </source>
</evidence>
<dbReference type="InterPro" id="IPR004101">
    <property type="entry name" value="Mur_ligase_C"/>
</dbReference>
<evidence type="ECO:0000256" key="4">
    <source>
        <dbReference type="ARBA" id="ARBA00022598"/>
    </source>
</evidence>
<dbReference type="InterPro" id="IPR036615">
    <property type="entry name" value="Mur_ligase_C_dom_sf"/>
</dbReference>
<feature type="domain" description="Mur ligase central" evidence="10">
    <location>
        <begin position="139"/>
        <end position="331"/>
    </location>
</feature>
<reference evidence="11 14" key="2">
    <citation type="submission" date="2020-07" db="EMBL/GenBank/DDBJ databases">
        <title>Sequencing the genomes of 1000 actinobacteria strains.</title>
        <authorList>
            <person name="Klenk H.-P."/>
        </authorList>
    </citation>
    <scope>NUCLEOTIDE SEQUENCE [LARGE SCALE GENOMIC DNA]</scope>
    <source>
        <strain evidence="11 14">DSM 23870</strain>
    </source>
</reference>
<accession>A0A4Q2M8S5</accession>
<comment type="similarity">
    <text evidence="7">Belongs to the MurCDEF family.</text>
</comment>
<dbReference type="SUPFAM" id="SSF53244">
    <property type="entry name" value="MurD-like peptide ligases, peptide-binding domain"/>
    <property type="match status" value="1"/>
</dbReference>
<dbReference type="EMBL" id="SDPM01000005">
    <property type="protein sequence ID" value="RXZ86282.1"/>
    <property type="molecule type" value="Genomic_DNA"/>
</dbReference>
<dbReference type="Gene3D" id="3.90.190.20">
    <property type="entry name" value="Mur ligase, C-terminal domain"/>
    <property type="match status" value="1"/>
</dbReference>
<evidence type="ECO:0000313" key="12">
    <source>
        <dbReference type="EMBL" id="RXZ86282.1"/>
    </source>
</evidence>
<dbReference type="PANTHER" id="PTHR43692:SF1">
    <property type="entry name" value="UDP-N-ACETYLMURAMOYLALANINE--D-GLUTAMATE LIGASE"/>
    <property type="match status" value="1"/>
</dbReference>